<evidence type="ECO:0000256" key="1">
    <source>
        <dbReference type="SAM" id="SignalP"/>
    </source>
</evidence>
<evidence type="ECO:0000259" key="3">
    <source>
        <dbReference type="Pfam" id="PF04389"/>
    </source>
</evidence>
<reference evidence="5" key="1">
    <citation type="submission" date="2023-07" db="EMBL/GenBank/DDBJ databases">
        <title>30 novel species of actinomycetes from the DSMZ collection.</title>
        <authorList>
            <person name="Nouioui I."/>
        </authorList>
    </citation>
    <scope>NUCLEOTIDE SEQUENCE [LARGE SCALE GENOMIC DNA]</scope>
    <source>
        <strain evidence="5">DSM 44917</strain>
    </source>
</reference>
<evidence type="ECO:0000259" key="2">
    <source>
        <dbReference type="Pfam" id="PF02225"/>
    </source>
</evidence>
<proteinExistence type="predicted"/>
<dbReference type="PANTHER" id="PTHR12147">
    <property type="entry name" value="METALLOPEPTIDASE M28 FAMILY MEMBER"/>
    <property type="match status" value="1"/>
</dbReference>
<dbReference type="Gene3D" id="3.40.630.10">
    <property type="entry name" value="Zn peptidases"/>
    <property type="match status" value="1"/>
</dbReference>
<name>A0ABU2LCJ8_9ACTN</name>
<feature type="domain" description="Peptidase M28" evidence="3">
    <location>
        <begin position="259"/>
        <end position="463"/>
    </location>
</feature>
<comment type="caution">
    <text evidence="4">The sequence shown here is derived from an EMBL/GenBank/DDBJ whole genome shotgun (WGS) entry which is preliminary data.</text>
</comment>
<evidence type="ECO:0000313" key="4">
    <source>
        <dbReference type="EMBL" id="MDT0309303.1"/>
    </source>
</evidence>
<dbReference type="InterPro" id="IPR003137">
    <property type="entry name" value="PA_domain"/>
</dbReference>
<feature type="chain" id="PRO_5046550432" evidence="1">
    <location>
        <begin position="25"/>
        <end position="474"/>
    </location>
</feature>
<feature type="domain" description="PA" evidence="2">
    <location>
        <begin position="150"/>
        <end position="232"/>
    </location>
</feature>
<keyword evidence="1" id="KW-0732">Signal</keyword>
<dbReference type="EMBL" id="JAVREN010000034">
    <property type="protein sequence ID" value="MDT0309303.1"/>
    <property type="molecule type" value="Genomic_DNA"/>
</dbReference>
<dbReference type="SUPFAM" id="SSF52025">
    <property type="entry name" value="PA domain"/>
    <property type="match status" value="1"/>
</dbReference>
<accession>A0ABU2LCJ8</accession>
<keyword evidence="5" id="KW-1185">Reference proteome</keyword>
<dbReference type="InterPro" id="IPR046450">
    <property type="entry name" value="PA_dom_sf"/>
</dbReference>
<dbReference type="Pfam" id="PF02225">
    <property type="entry name" value="PA"/>
    <property type="match status" value="1"/>
</dbReference>
<dbReference type="Proteomes" id="UP001183388">
    <property type="component" value="Unassembled WGS sequence"/>
</dbReference>
<dbReference type="InterPro" id="IPR007484">
    <property type="entry name" value="Peptidase_M28"/>
</dbReference>
<dbReference type="InterPro" id="IPR045175">
    <property type="entry name" value="M28_fam"/>
</dbReference>
<sequence length="474" mass="48513">MPRLPLALAAAPFAVAALAPLALAAPAPADAPPPSFAPGPAGSGEALAASLAARTTGEGARRHLAAFQRIADASEGNRAAGTPGHERSAAYAGALLERAGYRVTYQRFDFPYREPLTERLTVLGPDSREVEVRVLSYSPRTEPGGTVAALAAAAGPGTGCSPADFSPAAHRGRIALITRGTCTFAEKLENAAAAGAVGALFANSVPGELRGTLGAEGAIPAGGVSQEDGRALAAELAAGREVTVRLELEELAEERSTVNVLAETRGGDPSRVVMAGAHLDSVPDGPGINDNGSGAAGVLETALRLAGADPAGRHPHRVRFALWSAEEAGLLGSEHYVGGLEESEREDIALYLNFDMIGSPNYGLFVYDSPVGEELSGFLGARGMETSPTPFNGRSDYGPFVAAGIPAGGTFTGAEGLKSPEEAGRWGGSAGEAYDPCYHRACDDLENVSTAALDANVRVIAHAVGRYAWESPPA</sequence>
<organism evidence="4 5">
    <name type="scientific">Streptomyces boetiae</name>
    <dbReference type="NCBI Taxonomy" id="3075541"/>
    <lineage>
        <taxon>Bacteria</taxon>
        <taxon>Bacillati</taxon>
        <taxon>Actinomycetota</taxon>
        <taxon>Actinomycetes</taxon>
        <taxon>Kitasatosporales</taxon>
        <taxon>Streptomycetaceae</taxon>
        <taxon>Streptomyces</taxon>
    </lineage>
</organism>
<dbReference type="SUPFAM" id="SSF53187">
    <property type="entry name" value="Zn-dependent exopeptidases"/>
    <property type="match status" value="1"/>
</dbReference>
<protein>
    <submittedName>
        <fullName evidence="4">M28 family peptidase</fullName>
    </submittedName>
</protein>
<dbReference type="Gene3D" id="3.50.30.30">
    <property type="match status" value="1"/>
</dbReference>
<feature type="signal peptide" evidence="1">
    <location>
        <begin position="1"/>
        <end position="24"/>
    </location>
</feature>
<gene>
    <name evidence="4" type="ORF">RM780_20400</name>
</gene>
<dbReference type="Pfam" id="PF04389">
    <property type="entry name" value="Peptidase_M28"/>
    <property type="match status" value="1"/>
</dbReference>
<dbReference type="PANTHER" id="PTHR12147:SF26">
    <property type="entry name" value="PEPTIDASE M28 DOMAIN-CONTAINING PROTEIN"/>
    <property type="match status" value="1"/>
</dbReference>
<evidence type="ECO:0000313" key="5">
    <source>
        <dbReference type="Proteomes" id="UP001183388"/>
    </source>
</evidence>
<dbReference type="RefSeq" id="WP_311632259.1">
    <property type="nucleotide sequence ID" value="NZ_JAVREN010000034.1"/>
</dbReference>